<dbReference type="PANTHER" id="PTHR11699">
    <property type="entry name" value="ALDEHYDE DEHYDROGENASE-RELATED"/>
    <property type="match status" value="1"/>
</dbReference>
<dbReference type="EMBL" id="LAQT01000001">
    <property type="protein sequence ID" value="KPC55113.1"/>
    <property type="molecule type" value="Genomic_DNA"/>
</dbReference>
<evidence type="ECO:0000256" key="3">
    <source>
        <dbReference type="ARBA" id="ARBA00023027"/>
    </source>
</evidence>
<dbReference type="SUPFAM" id="SSF53720">
    <property type="entry name" value="ALDH-like"/>
    <property type="match status" value="1"/>
</dbReference>
<comment type="caution">
    <text evidence="9">The sequence shown here is derived from an EMBL/GenBank/DDBJ whole genome shotgun (WGS) entry which is preliminary data.</text>
</comment>
<protein>
    <recommendedName>
        <fullName evidence="6">N-succinylglutamate 5-semialdehyde dehydrogenase</fullName>
        <ecNumber evidence="6">1.2.1.71</ecNumber>
    </recommendedName>
    <alternativeName>
        <fullName evidence="6">Succinylglutamic semialdehyde dehydrogenase</fullName>
        <shortName evidence="6">SGSD</shortName>
    </alternativeName>
</protein>
<evidence type="ECO:0000313" key="10">
    <source>
        <dbReference type="Proteomes" id="UP000037939"/>
    </source>
</evidence>
<feature type="binding site" evidence="6">
    <location>
        <begin position="219"/>
        <end position="224"/>
    </location>
    <ligand>
        <name>NAD(+)</name>
        <dbReference type="ChEBI" id="CHEBI:57540"/>
    </ligand>
</feature>
<evidence type="ECO:0000256" key="4">
    <source>
        <dbReference type="ARBA" id="ARBA00060531"/>
    </source>
</evidence>
<sequence length="485" mass="51930">MLMINGEWRAGSGERWQSRNPVTQHIVWDGQAANAAEVDAAVANARAAFKSWARQEPEARLAVARNFAELLKTNQAMLADTIGLETGKPRWEALTEVTSMINKVDISIRALDERTGSKEATQGDALAVLRHRPHGVLAVFGPYNFPGHLPNGHIVPALIAGNCVVFKPSELAPLVAQKTAELWLAAGLPAGVLNLLQGGRDTGIALSKHAGIDGLLFTGSATTGYHLHRQFAGQPDKMLALEMGGNNPLIVEQVADVNAALHHVVQSAFVSAGQRCTCARRLLVPQGSWGDAFIDRLSEVTRNLTVGAWDAEPQPFMGAVISLHAAEQLLKAQTELHAMGAASILTMRRLVEGTALLSPGILDVTHVAHLPDDEYFGPLLQVQRYADFNEAITLANRTRYGLAAGLLSDDEAQYRTFWLESRAGIVNWNKPLTGASSAAPFGGVGASGNHRPSAWYAADYCAWPVASLESNALTLPGQLPPGLTL</sequence>
<dbReference type="InterPro" id="IPR029510">
    <property type="entry name" value="Ald_DH_CS_GLU"/>
</dbReference>
<evidence type="ECO:0000256" key="6">
    <source>
        <dbReference type="HAMAP-Rule" id="MF_01174"/>
    </source>
</evidence>
<keyword evidence="1 6" id="KW-0056">Arginine metabolism</keyword>
<feature type="domain" description="Aldehyde dehydrogenase" evidence="8">
    <location>
        <begin position="8"/>
        <end position="457"/>
    </location>
</feature>
<dbReference type="CDD" id="cd07095">
    <property type="entry name" value="ALDH_SGSD_AstD"/>
    <property type="match status" value="1"/>
</dbReference>
<reference evidence="9 10" key="1">
    <citation type="submission" date="2015-07" db="EMBL/GenBank/DDBJ databases">
        <title>Draft genome sequence of the Amantichitinum ursilacus IGB-41, a new chitin-degrading bacterium.</title>
        <authorList>
            <person name="Kirstahler P."/>
            <person name="Guenther M."/>
            <person name="Grumaz C."/>
            <person name="Rupp S."/>
            <person name="Zibek S."/>
            <person name="Sohn K."/>
        </authorList>
    </citation>
    <scope>NUCLEOTIDE SEQUENCE [LARGE SCALE GENOMIC DNA]</scope>
    <source>
        <strain evidence="9 10">IGB-41</strain>
    </source>
</reference>
<dbReference type="InterPro" id="IPR015590">
    <property type="entry name" value="Aldehyde_DH_dom"/>
</dbReference>
<dbReference type="EC" id="1.2.1.71" evidence="6"/>
<dbReference type="OrthoDB" id="6187633at2"/>
<keyword evidence="10" id="KW-1185">Reference proteome</keyword>
<evidence type="ECO:0000256" key="7">
    <source>
        <dbReference type="PROSITE-ProRule" id="PRU10007"/>
    </source>
</evidence>
<dbReference type="InterPro" id="IPR016163">
    <property type="entry name" value="Ald_DH_C"/>
</dbReference>
<evidence type="ECO:0000313" key="9">
    <source>
        <dbReference type="EMBL" id="KPC55113.1"/>
    </source>
</evidence>
<dbReference type="PROSITE" id="PS00687">
    <property type="entry name" value="ALDEHYDE_DEHYDR_GLU"/>
    <property type="match status" value="1"/>
</dbReference>
<dbReference type="InterPro" id="IPR016161">
    <property type="entry name" value="Ald_DH/histidinol_DH"/>
</dbReference>
<proteinExistence type="inferred from homology"/>
<accession>A0A0N1JTT9</accession>
<evidence type="ECO:0000256" key="2">
    <source>
        <dbReference type="ARBA" id="ARBA00023002"/>
    </source>
</evidence>
<dbReference type="STRING" id="857265.WG78_00600"/>
<keyword evidence="3 6" id="KW-0520">NAD</keyword>
<keyword evidence="2 6" id="KW-0560">Oxidoreductase</keyword>
<dbReference type="Gene3D" id="3.40.605.10">
    <property type="entry name" value="Aldehyde Dehydrogenase, Chain A, domain 1"/>
    <property type="match status" value="1"/>
</dbReference>
<dbReference type="Gene3D" id="3.40.309.10">
    <property type="entry name" value="Aldehyde Dehydrogenase, Chain A, domain 2"/>
    <property type="match status" value="1"/>
</dbReference>
<dbReference type="FunFam" id="3.40.605.10:FF:000010">
    <property type="entry name" value="N-succinylglutamate 5-semialdehyde dehydrogenase"/>
    <property type="match status" value="1"/>
</dbReference>
<comment type="pathway">
    <text evidence="4 6">Amino-acid degradation; L-arginine degradation via AST pathway; L-glutamate and succinate from L-arginine: step 4/5.</text>
</comment>
<feature type="active site" evidence="6 7">
    <location>
        <position position="242"/>
    </location>
</feature>
<feature type="active site" evidence="6">
    <location>
        <position position="276"/>
    </location>
</feature>
<comment type="similarity">
    <text evidence="5 6">Belongs to the aldehyde dehydrogenase family. AstD subfamily.</text>
</comment>
<dbReference type="NCBIfam" id="NF006992">
    <property type="entry name" value="PRK09457.1"/>
    <property type="match status" value="1"/>
</dbReference>
<dbReference type="HAMAP" id="MF_01174">
    <property type="entry name" value="Aldedh_AstD"/>
    <property type="match status" value="1"/>
</dbReference>
<gene>
    <name evidence="6 9" type="primary">astD</name>
    <name evidence="9" type="ORF">WG78_00600</name>
</gene>
<dbReference type="Proteomes" id="UP000037939">
    <property type="component" value="Unassembled WGS sequence"/>
</dbReference>
<dbReference type="NCBIfam" id="TIGR03240">
    <property type="entry name" value="arg_catab_astD"/>
    <property type="match status" value="1"/>
</dbReference>
<dbReference type="GO" id="GO:0019545">
    <property type="term" value="P:L-arginine catabolic process to succinate"/>
    <property type="evidence" value="ECO:0007669"/>
    <property type="project" value="UniProtKB-UniRule"/>
</dbReference>
<dbReference type="GO" id="GO:0043824">
    <property type="term" value="F:succinylglutamate-semialdehyde dehydrogenase activity"/>
    <property type="evidence" value="ECO:0007669"/>
    <property type="project" value="UniProtKB-EC"/>
</dbReference>
<comment type="function">
    <text evidence="6">Catalyzes the NAD-dependent reduction of succinylglutamate semialdehyde into succinylglutamate.</text>
</comment>
<evidence type="ECO:0000256" key="5">
    <source>
        <dbReference type="ARBA" id="ARBA00061706"/>
    </source>
</evidence>
<dbReference type="PATRIC" id="fig|857265.3.peg.126"/>
<dbReference type="InterPro" id="IPR017649">
    <property type="entry name" value="SuccinylGlu_semiald_DH_AstD"/>
</dbReference>
<dbReference type="GO" id="GO:0019544">
    <property type="term" value="P:L-arginine catabolic process to L-glutamate"/>
    <property type="evidence" value="ECO:0007669"/>
    <property type="project" value="UniProtKB-UniRule"/>
</dbReference>
<evidence type="ECO:0000256" key="1">
    <source>
        <dbReference type="ARBA" id="ARBA00022503"/>
    </source>
</evidence>
<dbReference type="PROSITE" id="PS00070">
    <property type="entry name" value="ALDEHYDE_DEHYDR_CYS"/>
    <property type="match status" value="1"/>
</dbReference>
<organism evidence="9 10">
    <name type="scientific">Amantichitinum ursilacus</name>
    <dbReference type="NCBI Taxonomy" id="857265"/>
    <lineage>
        <taxon>Bacteria</taxon>
        <taxon>Pseudomonadati</taxon>
        <taxon>Pseudomonadota</taxon>
        <taxon>Betaproteobacteria</taxon>
        <taxon>Neisseriales</taxon>
        <taxon>Chitinibacteraceae</taxon>
        <taxon>Amantichitinum</taxon>
    </lineage>
</organism>
<name>A0A0N1JTT9_9NEIS</name>
<comment type="catalytic activity">
    <reaction evidence="6">
        <text>N-succinyl-L-glutamate 5-semialdehyde + NAD(+) + H2O = N-succinyl-L-glutamate + NADH + 2 H(+)</text>
        <dbReference type="Rhea" id="RHEA:10812"/>
        <dbReference type="ChEBI" id="CHEBI:15377"/>
        <dbReference type="ChEBI" id="CHEBI:15378"/>
        <dbReference type="ChEBI" id="CHEBI:57540"/>
        <dbReference type="ChEBI" id="CHEBI:57945"/>
        <dbReference type="ChEBI" id="CHEBI:58520"/>
        <dbReference type="ChEBI" id="CHEBI:58763"/>
        <dbReference type="EC" id="1.2.1.71"/>
    </reaction>
</comment>
<dbReference type="UniPathway" id="UPA00185">
    <property type="reaction ID" value="UER00282"/>
</dbReference>
<dbReference type="InterPro" id="IPR016162">
    <property type="entry name" value="Ald_DH_N"/>
</dbReference>
<dbReference type="RefSeq" id="WP_053935844.1">
    <property type="nucleotide sequence ID" value="NZ_LAQT01000001.1"/>
</dbReference>
<dbReference type="AlphaFoldDB" id="A0A0N1JTT9"/>
<evidence type="ECO:0000259" key="8">
    <source>
        <dbReference type="Pfam" id="PF00171"/>
    </source>
</evidence>
<dbReference type="InterPro" id="IPR016160">
    <property type="entry name" value="Ald_DH_CS_CYS"/>
</dbReference>
<dbReference type="FunFam" id="3.40.309.10:FF:000013">
    <property type="entry name" value="N-succinylglutamate 5-semialdehyde dehydrogenase"/>
    <property type="match status" value="1"/>
</dbReference>
<dbReference type="Pfam" id="PF00171">
    <property type="entry name" value="Aldedh"/>
    <property type="match status" value="1"/>
</dbReference>